<keyword evidence="3" id="KW-1185">Reference proteome</keyword>
<protein>
    <submittedName>
        <fullName evidence="2">Uncharacterized protein</fullName>
    </submittedName>
</protein>
<dbReference type="AlphaFoldDB" id="A0A813WBN6"/>
<comment type="caution">
    <text evidence="2">The sequence shown here is derived from an EMBL/GenBank/DDBJ whole genome shotgun (WGS) entry which is preliminary data.</text>
</comment>
<dbReference type="Proteomes" id="UP000663877">
    <property type="component" value="Unassembled WGS sequence"/>
</dbReference>
<name>A0A813WBN6_9BILA</name>
<dbReference type="EMBL" id="CAJNOI010000023">
    <property type="protein sequence ID" value="CAF0848434.1"/>
    <property type="molecule type" value="Genomic_DNA"/>
</dbReference>
<accession>A0A813WBN6</accession>
<evidence type="ECO:0000313" key="4">
    <source>
        <dbReference type="Proteomes" id="UP000663877"/>
    </source>
</evidence>
<organism evidence="2 4">
    <name type="scientific">Adineta steineri</name>
    <dbReference type="NCBI Taxonomy" id="433720"/>
    <lineage>
        <taxon>Eukaryota</taxon>
        <taxon>Metazoa</taxon>
        <taxon>Spiralia</taxon>
        <taxon>Gnathifera</taxon>
        <taxon>Rotifera</taxon>
        <taxon>Eurotatoria</taxon>
        <taxon>Bdelloidea</taxon>
        <taxon>Adinetida</taxon>
        <taxon>Adinetidae</taxon>
        <taxon>Adineta</taxon>
    </lineage>
</organism>
<evidence type="ECO:0000313" key="1">
    <source>
        <dbReference type="EMBL" id="CAF0728705.1"/>
    </source>
</evidence>
<gene>
    <name evidence="2" type="ORF">BJG266_LOCUS7707</name>
    <name evidence="1" type="ORF">QVE165_LOCUS66</name>
</gene>
<dbReference type="EMBL" id="CAJNOM010000001">
    <property type="protein sequence ID" value="CAF0728705.1"/>
    <property type="molecule type" value="Genomic_DNA"/>
</dbReference>
<dbReference type="Proteomes" id="UP000663832">
    <property type="component" value="Unassembled WGS sequence"/>
</dbReference>
<evidence type="ECO:0000313" key="3">
    <source>
        <dbReference type="Proteomes" id="UP000663832"/>
    </source>
</evidence>
<evidence type="ECO:0000313" key="2">
    <source>
        <dbReference type="EMBL" id="CAF0848434.1"/>
    </source>
</evidence>
<dbReference type="OrthoDB" id="9990960at2759"/>
<sequence length="210" mass="24041">MALANGRYYIWLDTHIGVMGQYQALKDQFRNQLLPLANMPPNGINELICCFENNVAPIHFVSTIDDALTLIQNETDKMIIFISSGTLGKEIIPTIVLNYTRVHSFYIFCTHIKHMSEWALERDYETIMKMYDHETDLLVRLVRDASNDLIKLGQSYMTLNDGESARKCFVTAQTLEIQANMTDTLHAPLLARLQLLEGDNGLIQKARDMR</sequence>
<proteinExistence type="predicted"/>
<reference evidence="2" key="1">
    <citation type="submission" date="2021-02" db="EMBL/GenBank/DDBJ databases">
        <authorList>
            <person name="Nowell W R."/>
        </authorList>
    </citation>
    <scope>NUCLEOTIDE SEQUENCE</scope>
</reference>